<gene>
    <name evidence="1" type="ORF">RJ641_019710</name>
</gene>
<dbReference type="AlphaFoldDB" id="A0AAN8UPY0"/>
<dbReference type="EMBL" id="JBAMMX010000024">
    <property type="protein sequence ID" value="KAK6916849.1"/>
    <property type="molecule type" value="Genomic_DNA"/>
</dbReference>
<name>A0AAN8UPY0_9MAGN</name>
<organism evidence="1 2">
    <name type="scientific">Dillenia turbinata</name>
    <dbReference type="NCBI Taxonomy" id="194707"/>
    <lineage>
        <taxon>Eukaryota</taxon>
        <taxon>Viridiplantae</taxon>
        <taxon>Streptophyta</taxon>
        <taxon>Embryophyta</taxon>
        <taxon>Tracheophyta</taxon>
        <taxon>Spermatophyta</taxon>
        <taxon>Magnoliopsida</taxon>
        <taxon>eudicotyledons</taxon>
        <taxon>Gunneridae</taxon>
        <taxon>Pentapetalae</taxon>
        <taxon>Dilleniales</taxon>
        <taxon>Dilleniaceae</taxon>
        <taxon>Dillenia</taxon>
    </lineage>
</organism>
<comment type="caution">
    <text evidence="1">The sequence shown here is derived from an EMBL/GenBank/DDBJ whole genome shotgun (WGS) entry which is preliminary data.</text>
</comment>
<reference evidence="1 2" key="1">
    <citation type="submission" date="2023-12" db="EMBL/GenBank/DDBJ databases">
        <title>A high-quality genome assembly for Dillenia turbinata (Dilleniales).</title>
        <authorList>
            <person name="Chanderbali A."/>
        </authorList>
    </citation>
    <scope>NUCLEOTIDE SEQUENCE [LARGE SCALE GENOMIC DNA]</scope>
    <source>
        <strain evidence="1">LSX21</strain>
        <tissue evidence="1">Leaf</tissue>
    </source>
</reference>
<proteinExistence type="predicted"/>
<sequence>MQALLGGWPDIQTKKDVNGLVERDCIIKETMNYIRIKTCADSPTLSRTTSPIQSSLIRHIVPILPALPWRASDSLDSSLLSFAPLVEDDDLGRMVVLLKGFLLEEDRGGGGDG</sequence>
<keyword evidence="2" id="KW-1185">Reference proteome</keyword>
<protein>
    <submittedName>
        <fullName evidence="1">Uncharacterized protein</fullName>
    </submittedName>
</protein>
<dbReference type="Proteomes" id="UP001370490">
    <property type="component" value="Unassembled WGS sequence"/>
</dbReference>
<evidence type="ECO:0000313" key="1">
    <source>
        <dbReference type="EMBL" id="KAK6916849.1"/>
    </source>
</evidence>
<accession>A0AAN8UPY0</accession>
<evidence type="ECO:0000313" key="2">
    <source>
        <dbReference type="Proteomes" id="UP001370490"/>
    </source>
</evidence>